<accession>A0ABQ5V5D7</accession>
<dbReference type="Gene3D" id="3.90.550.10">
    <property type="entry name" value="Spore Coat Polysaccharide Biosynthesis Protein SpsA, Chain A"/>
    <property type="match status" value="1"/>
</dbReference>
<dbReference type="SUPFAM" id="SSF53448">
    <property type="entry name" value="Nucleotide-diphospho-sugar transferases"/>
    <property type="match status" value="1"/>
</dbReference>
<name>A0ABQ5V5D7_9PROT</name>
<dbReference type="Pfam" id="PF09837">
    <property type="entry name" value="DUF2064"/>
    <property type="match status" value="1"/>
</dbReference>
<reference evidence="1" key="2">
    <citation type="submission" date="2023-01" db="EMBL/GenBank/DDBJ databases">
        <title>Draft genome sequence of Algimonas ampicilliniresistens strain NBRC 108219.</title>
        <authorList>
            <person name="Sun Q."/>
            <person name="Mori K."/>
        </authorList>
    </citation>
    <scope>NUCLEOTIDE SEQUENCE</scope>
    <source>
        <strain evidence="1">NBRC 108219</strain>
    </source>
</reference>
<sequence length="199" mass="22001">MRPELYIFAKRPAMGAAKTRLARDIGPTHAQRLYRAMTAKILRNVTDPRWDTILYAASSKSIGCVPAWDRLPQMAQPSGSLSPRLAHAFTGPRRPVLVIGTDCPQVTARDIADALSALRSHPAVFGPASDGGFWLMGAWAPLRSDVFDTVRWSSEQTLSDLETRLNGRVAKLRMLTDVDDGEGLRAWRQGVSRRYSVKA</sequence>
<dbReference type="PANTHER" id="PTHR36529">
    <property type="entry name" value="SLL1095 PROTEIN"/>
    <property type="match status" value="1"/>
</dbReference>
<dbReference type="InterPro" id="IPR029044">
    <property type="entry name" value="Nucleotide-diphossugar_trans"/>
</dbReference>
<keyword evidence="2" id="KW-1185">Reference proteome</keyword>
<dbReference type="EMBL" id="BSNK01000001">
    <property type="protein sequence ID" value="GLQ22736.1"/>
    <property type="molecule type" value="Genomic_DNA"/>
</dbReference>
<evidence type="ECO:0000313" key="1">
    <source>
        <dbReference type="EMBL" id="GLQ22736.1"/>
    </source>
</evidence>
<evidence type="ECO:0000313" key="2">
    <source>
        <dbReference type="Proteomes" id="UP001161391"/>
    </source>
</evidence>
<protein>
    <recommendedName>
        <fullName evidence="3">Glycosyltransferase</fullName>
    </recommendedName>
</protein>
<dbReference type="RefSeq" id="WP_284387413.1">
    <property type="nucleotide sequence ID" value="NZ_BSNK01000001.1"/>
</dbReference>
<dbReference type="Proteomes" id="UP001161391">
    <property type="component" value="Unassembled WGS sequence"/>
</dbReference>
<comment type="caution">
    <text evidence="1">The sequence shown here is derived from an EMBL/GenBank/DDBJ whole genome shotgun (WGS) entry which is preliminary data.</text>
</comment>
<organism evidence="1 2">
    <name type="scientific">Algimonas ampicilliniresistens</name>
    <dbReference type="NCBI Taxonomy" id="1298735"/>
    <lineage>
        <taxon>Bacteria</taxon>
        <taxon>Pseudomonadati</taxon>
        <taxon>Pseudomonadota</taxon>
        <taxon>Alphaproteobacteria</taxon>
        <taxon>Maricaulales</taxon>
        <taxon>Robiginitomaculaceae</taxon>
        <taxon>Algimonas</taxon>
    </lineage>
</organism>
<reference evidence="1" key="1">
    <citation type="journal article" date="2014" name="Int. J. Syst. Evol. Microbiol.">
        <title>Complete genome of a new Firmicutes species belonging to the dominant human colonic microbiota ('Ruminococcus bicirculans') reveals two chromosomes and a selective capacity to utilize plant glucans.</title>
        <authorList>
            <consortium name="NISC Comparative Sequencing Program"/>
            <person name="Wegmann U."/>
            <person name="Louis P."/>
            <person name="Goesmann A."/>
            <person name="Henrissat B."/>
            <person name="Duncan S.H."/>
            <person name="Flint H.J."/>
        </authorList>
    </citation>
    <scope>NUCLEOTIDE SEQUENCE</scope>
    <source>
        <strain evidence="1">NBRC 108219</strain>
    </source>
</reference>
<gene>
    <name evidence="1" type="ORF">GCM10007853_06100</name>
</gene>
<proteinExistence type="predicted"/>
<dbReference type="PANTHER" id="PTHR36529:SF1">
    <property type="entry name" value="GLYCOSYLTRANSFERASE"/>
    <property type="match status" value="1"/>
</dbReference>
<evidence type="ECO:0008006" key="3">
    <source>
        <dbReference type="Google" id="ProtNLM"/>
    </source>
</evidence>
<dbReference type="InterPro" id="IPR018641">
    <property type="entry name" value="Trfase_1_rSAM/seldom-assoc"/>
</dbReference>